<reference evidence="1 2" key="1">
    <citation type="submission" date="2020-04" db="EMBL/GenBank/DDBJ databases">
        <title>Genome analysis and antimicrobial resistance characteristics of Chryseobacterium aquaticum isolated from farmed salmonids.</title>
        <authorList>
            <person name="Saticioglu I.B."/>
            <person name="Duman M."/>
            <person name="Altun S."/>
        </authorList>
    </citation>
    <scope>NUCLEOTIDE SEQUENCE [LARGE SCALE GENOMIC DNA]</scope>
    <source>
        <strain evidence="1 2">C-174</strain>
    </source>
</reference>
<gene>
    <name evidence="1" type="ORF">HIO71_07330</name>
</gene>
<name>A0A848N6A7_9FLAO</name>
<protein>
    <submittedName>
        <fullName evidence="1">Uncharacterized protein</fullName>
    </submittedName>
</protein>
<dbReference type="AlphaFoldDB" id="A0A848N6A7"/>
<proteinExistence type="predicted"/>
<evidence type="ECO:0000313" key="2">
    <source>
        <dbReference type="Proteomes" id="UP000548067"/>
    </source>
</evidence>
<accession>A0A848N6A7</accession>
<comment type="caution">
    <text evidence="1">The sequence shown here is derived from an EMBL/GenBank/DDBJ whole genome shotgun (WGS) entry which is preliminary data.</text>
</comment>
<sequence length="140" mass="16481">MKSKYLISIILVLIMNILCLGQSKNKNIYRKFSENYSGETLRCADIRKCILRDRYYFETKQMIMSLGKNLDDESLNKMLFFNQGAFFKAIRNSSQGVRFRGQPKLQYDIPNSLEISNLESNLEQYRSEVLFKLDLLLIKD</sequence>
<dbReference type="RefSeq" id="WP_169320926.1">
    <property type="nucleotide sequence ID" value="NZ_JABCJF010000003.1"/>
</dbReference>
<dbReference type="EMBL" id="JABCJF010000003">
    <property type="protein sequence ID" value="NMR34021.1"/>
    <property type="molecule type" value="Genomic_DNA"/>
</dbReference>
<dbReference type="Proteomes" id="UP000548067">
    <property type="component" value="Unassembled WGS sequence"/>
</dbReference>
<organism evidence="1 2">
    <name type="scientific">Chryseobacterium aquaticum</name>
    <dbReference type="NCBI Taxonomy" id="452084"/>
    <lineage>
        <taxon>Bacteria</taxon>
        <taxon>Pseudomonadati</taxon>
        <taxon>Bacteroidota</taxon>
        <taxon>Flavobacteriia</taxon>
        <taxon>Flavobacteriales</taxon>
        <taxon>Weeksellaceae</taxon>
        <taxon>Chryseobacterium group</taxon>
        <taxon>Chryseobacterium</taxon>
    </lineage>
</organism>
<evidence type="ECO:0000313" key="1">
    <source>
        <dbReference type="EMBL" id="NMR34021.1"/>
    </source>
</evidence>